<keyword evidence="1" id="KW-0812">Transmembrane</keyword>
<organism evidence="2 3">
    <name type="scientific">Nocardia amamiensis</name>
    <dbReference type="NCBI Taxonomy" id="404578"/>
    <lineage>
        <taxon>Bacteria</taxon>
        <taxon>Bacillati</taxon>
        <taxon>Actinomycetota</taxon>
        <taxon>Actinomycetes</taxon>
        <taxon>Mycobacteriales</taxon>
        <taxon>Nocardiaceae</taxon>
        <taxon>Nocardia</taxon>
    </lineage>
</organism>
<dbReference type="PANTHER" id="PTHR42305">
    <property type="entry name" value="MEMBRANE PROTEIN RV1733C-RELATED"/>
    <property type="match status" value="1"/>
</dbReference>
<feature type="transmembrane region" description="Helical" evidence="1">
    <location>
        <begin position="146"/>
        <end position="170"/>
    </location>
</feature>
<evidence type="ECO:0000313" key="3">
    <source>
        <dbReference type="Proteomes" id="UP000702209"/>
    </source>
</evidence>
<dbReference type="Proteomes" id="UP000702209">
    <property type="component" value="Unassembled WGS sequence"/>
</dbReference>
<name>A0ABS0D445_9NOCA</name>
<dbReference type="InterPro" id="IPR039708">
    <property type="entry name" value="MT1774/Rv1733c-like"/>
</dbReference>
<keyword evidence="1" id="KW-1133">Transmembrane helix</keyword>
<comment type="caution">
    <text evidence="2">The sequence shown here is derived from an EMBL/GenBank/DDBJ whole genome shotgun (WGS) entry which is preliminary data.</text>
</comment>
<dbReference type="PANTHER" id="PTHR42305:SF1">
    <property type="entry name" value="MEMBRANE PROTEIN RV1733C-RELATED"/>
    <property type="match status" value="1"/>
</dbReference>
<evidence type="ECO:0008006" key="4">
    <source>
        <dbReference type="Google" id="ProtNLM"/>
    </source>
</evidence>
<sequence length="199" mass="21377">MSQYPSAVVRLWRSRPWSVNPLMRASDRWEALVRLLAAGVVLLAIPVAGAAGTAGYTAAVDRIRTENAEKAAVTATVAGEPVRRVTAARYQGSQEQREAPVHWTRGGREHSATVEVPGTTELGSRVTVWLGPDEKVTAPPRPSSDAAWSGVLTGLAVLAGICCGAIALVLTTNWLLGRIRSAAWESEWRRMSRPIGKDT</sequence>
<accession>A0ABS0D445</accession>
<keyword evidence="1" id="KW-0472">Membrane</keyword>
<keyword evidence="3" id="KW-1185">Reference proteome</keyword>
<evidence type="ECO:0000256" key="1">
    <source>
        <dbReference type="SAM" id="Phobius"/>
    </source>
</evidence>
<reference evidence="2 3" key="1">
    <citation type="submission" date="2020-10" db="EMBL/GenBank/DDBJ databases">
        <title>Identification of Nocardia species via Next-generation sequencing and recognition of intraspecies genetic diversity.</title>
        <authorList>
            <person name="Li P."/>
            <person name="Li P."/>
            <person name="Lu B."/>
        </authorList>
    </citation>
    <scope>NUCLEOTIDE SEQUENCE [LARGE SCALE GENOMIC DNA]</scope>
    <source>
        <strain evidence="2 3">BJ06-0157</strain>
    </source>
</reference>
<proteinExistence type="predicted"/>
<dbReference type="RefSeq" id="WP_195133139.1">
    <property type="nucleotide sequence ID" value="NZ_JADLQX010000034.1"/>
</dbReference>
<evidence type="ECO:0000313" key="2">
    <source>
        <dbReference type="EMBL" id="MBF6301934.1"/>
    </source>
</evidence>
<gene>
    <name evidence="2" type="ORF">IU459_30955</name>
</gene>
<protein>
    <recommendedName>
        <fullName evidence="4">Transmembrane protein</fullName>
    </recommendedName>
</protein>
<dbReference type="EMBL" id="JADLQX010000034">
    <property type="protein sequence ID" value="MBF6301934.1"/>
    <property type="molecule type" value="Genomic_DNA"/>
</dbReference>